<keyword evidence="1" id="KW-0812">Transmembrane</keyword>
<dbReference type="InterPro" id="IPR012373">
    <property type="entry name" value="Ferrdict_sens_TM"/>
</dbReference>
<feature type="transmembrane region" description="Helical" evidence="1">
    <location>
        <begin position="82"/>
        <end position="111"/>
    </location>
</feature>
<evidence type="ECO:0000313" key="5">
    <source>
        <dbReference type="Proteomes" id="UP001589692"/>
    </source>
</evidence>
<reference evidence="4 5" key="1">
    <citation type="submission" date="2024-09" db="EMBL/GenBank/DDBJ databases">
        <authorList>
            <person name="Sun Q."/>
            <person name="Mori K."/>
        </authorList>
    </citation>
    <scope>NUCLEOTIDE SEQUENCE [LARGE SCALE GENOMIC DNA]</scope>
    <source>
        <strain evidence="4 5">TBRC 4938</strain>
    </source>
</reference>
<comment type="caution">
    <text evidence="4">The sequence shown here is derived from an EMBL/GenBank/DDBJ whole genome shotgun (WGS) entry which is preliminary data.</text>
</comment>
<dbReference type="Proteomes" id="UP001589692">
    <property type="component" value="Unassembled WGS sequence"/>
</dbReference>
<keyword evidence="1" id="KW-1133">Transmembrane helix</keyword>
<evidence type="ECO:0000259" key="2">
    <source>
        <dbReference type="Pfam" id="PF04773"/>
    </source>
</evidence>
<dbReference type="Pfam" id="PF04773">
    <property type="entry name" value="FecR"/>
    <property type="match status" value="1"/>
</dbReference>
<dbReference type="Gene3D" id="2.60.120.1440">
    <property type="match status" value="1"/>
</dbReference>
<dbReference type="PIRSF" id="PIRSF018266">
    <property type="entry name" value="FecR"/>
    <property type="match status" value="1"/>
</dbReference>
<keyword evidence="5" id="KW-1185">Reference proteome</keyword>
<keyword evidence="1" id="KW-0472">Membrane</keyword>
<name>A0ABV6AF43_9HYPH</name>
<dbReference type="RefSeq" id="WP_377260032.1">
    <property type="nucleotide sequence ID" value="NZ_JBHMAA010000011.1"/>
</dbReference>
<feature type="domain" description="FecR N-terminal" evidence="3">
    <location>
        <begin position="12"/>
        <end position="54"/>
    </location>
</feature>
<gene>
    <name evidence="4" type="ORF">ACFFP0_10340</name>
</gene>
<protein>
    <submittedName>
        <fullName evidence="4">FecR domain-containing protein</fullName>
    </submittedName>
</protein>
<evidence type="ECO:0000256" key="1">
    <source>
        <dbReference type="SAM" id="Phobius"/>
    </source>
</evidence>
<evidence type="ECO:0000313" key="4">
    <source>
        <dbReference type="EMBL" id="MFB9949249.1"/>
    </source>
</evidence>
<dbReference type="PANTHER" id="PTHR30273:SF2">
    <property type="entry name" value="PROTEIN FECR"/>
    <property type="match status" value="1"/>
</dbReference>
<dbReference type="InterPro" id="IPR032623">
    <property type="entry name" value="FecR_N"/>
</dbReference>
<dbReference type="Pfam" id="PF16220">
    <property type="entry name" value="DUF4880"/>
    <property type="match status" value="1"/>
</dbReference>
<dbReference type="InterPro" id="IPR006860">
    <property type="entry name" value="FecR"/>
</dbReference>
<feature type="domain" description="FecR protein" evidence="2">
    <location>
        <begin position="114"/>
        <end position="206"/>
    </location>
</feature>
<proteinExistence type="predicted"/>
<sequence length="324" mass="34715">MILDPDRASLSEEATDWLIRIRENPDDPQVRSGFEEWVLRSPDHRREWQETCRMWQAAGEAGRPRARVAAPKTRRRASRGGIAPRAIGAAVAAGISLCLAALAGPAILLGLQADYQTSTAESRNVTLEDGSTVLLAPDSAISVAFSASGRQVALLEGEAYFDVARDVSRPFVVDGGGLKVEVLGTAFDVRIGGDTTEVALARGIVKASASVAGKVAERALAPGDVVMLDRATGELTRSNIAVADIGAWRDGRLYVVDQTVESVIEQIQRYHPAWISVPDRALAQQKVTGIYDLTAPDQALGALVDPYGGKVRKVSGYLRVVSRF</sequence>
<accession>A0ABV6AF43</accession>
<dbReference type="PANTHER" id="PTHR30273">
    <property type="entry name" value="PERIPLASMIC SIGNAL SENSOR AND SIGMA FACTOR ACTIVATOR FECR-RELATED"/>
    <property type="match status" value="1"/>
</dbReference>
<organism evidence="4 5">
    <name type="scientific">Rhizobium puerariae</name>
    <dbReference type="NCBI Taxonomy" id="1585791"/>
    <lineage>
        <taxon>Bacteria</taxon>
        <taxon>Pseudomonadati</taxon>
        <taxon>Pseudomonadota</taxon>
        <taxon>Alphaproteobacteria</taxon>
        <taxon>Hyphomicrobiales</taxon>
        <taxon>Rhizobiaceae</taxon>
        <taxon>Rhizobium/Agrobacterium group</taxon>
        <taxon>Rhizobium</taxon>
    </lineage>
</organism>
<evidence type="ECO:0000259" key="3">
    <source>
        <dbReference type="Pfam" id="PF16220"/>
    </source>
</evidence>
<dbReference type="EMBL" id="JBHMAA010000011">
    <property type="protein sequence ID" value="MFB9949249.1"/>
    <property type="molecule type" value="Genomic_DNA"/>
</dbReference>
<dbReference type="Gene3D" id="3.55.50.30">
    <property type="match status" value="1"/>
</dbReference>